<dbReference type="GO" id="GO:0071555">
    <property type="term" value="P:cell wall organization"/>
    <property type="evidence" value="ECO:0007669"/>
    <property type="project" value="UniProtKB-KW"/>
</dbReference>
<dbReference type="Pfam" id="PF00905">
    <property type="entry name" value="Transpeptidase"/>
    <property type="match status" value="1"/>
</dbReference>
<evidence type="ECO:0000259" key="21">
    <source>
        <dbReference type="Pfam" id="PF00912"/>
    </source>
</evidence>
<dbReference type="InterPro" id="IPR012338">
    <property type="entry name" value="Beta-lactam/transpept-like"/>
</dbReference>
<keyword evidence="6" id="KW-0121">Carboxypeptidase</keyword>
<comment type="catalytic activity">
    <reaction evidence="16">
        <text>Preferential cleavage: (Ac)2-L-Lys-D-Ala-|-D-Ala. Also transpeptidation of peptidyl-alanyl moieties that are N-acyl substituents of D-alanine.</text>
        <dbReference type="EC" id="3.4.16.4"/>
    </reaction>
</comment>
<protein>
    <submittedName>
        <fullName evidence="22">Penicillin-binding protein 1B</fullName>
        <ecNumber evidence="22">2.4.1.129</ecNumber>
        <ecNumber evidence="22">3.4.-.-</ecNumber>
    </submittedName>
</protein>
<dbReference type="Gene3D" id="1.10.3810.10">
    <property type="entry name" value="Biosynthetic peptidoglycan transglycosylase-like"/>
    <property type="match status" value="1"/>
</dbReference>
<gene>
    <name evidence="22" type="ORF">HNQ77_003331</name>
</gene>
<evidence type="ECO:0000256" key="4">
    <source>
        <dbReference type="ARBA" id="ARBA00007739"/>
    </source>
</evidence>
<dbReference type="GO" id="GO:0009002">
    <property type="term" value="F:serine-type D-Ala-D-Ala carboxypeptidase activity"/>
    <property type="evidence" value="ECO:0007669"/>
    <property type="project" value="UniProtKB-EC"/>
</dbReference>
<evidence type="ECO:0000256" key="7">
    <source>
        <dbReference type="ARBA" id="ARBA00022670"/>
    </source>
</evidence>
<comment type="similarity">
    <text evidence="4">In the N-terminal section; belongs to the glycosyltransferase 51 family.</text>
</comment>
<comment type="similarity">
    <text evidence="3">In the C-terminal section; belongs to the transpeptidase family.</text>
</comment>
<comment type="pathway">
    <text evidence="2">Cell wall biogenesis; peptidoglycan biosynthesis.</text>
</comment>
<evidence type="ECO:0000256" key="19">
    <source>
        <dbReference type="SAM" id="Phobius"/>
    </source>
</evidence>
<evidence type="ECO:0000256" key="14">
    <source>
        <dbReference type="ARBA" id="ARBA00023268"/>
    </source>
</evidence>
<dbReference type="InterPro" id="IPR001264">
    <property type="entry name" value="Glyco_trans_51"/>
</dbReference>
<evidence type="ECO:0000256" key="3">
    <source>
        <dbReference type="ARBA" id="ARBA00007090"/>
    </source>
</evidence>
<dbReference type="GO" id="GO:0008360">
    <property type="term" value="P:regulation of cell shape"/>
    <property type="evidence" value="ECO:0007669"/>
    <property type="project" value="UniProtKB-KW"/>
</dbReference>
<name>A0A841JVF9_9BACT</name>
<evidence type="ECO:0000256" key="2">
    <source>
        <dbReference type="ARBA" id="ARBA00004752"/>
    </source>
</evidence>
<comment type="catalytic activity">
    <reaction evidence="17">
        <text>[GlcNAc-(1-&gt;4)-Mur2Ac(oyl-L-Ala-gamma-D-Glu-L-Lys-D-Ala-D-Ala)](n)-di-trans,octa-cis-undecaprenyl diphosphate + beta-D-GlcNAc-(1-&gt;4)-Mur2Ac(oyl-L-Ala-gamma-D-Glu-L-Lys-D-Ala-D-Ala)-di-trans,octa-cis-undecaprenyl diphosphate = [GlcNAc-(1-&gt;4)-Mur2Ac(oyl-L-Ala-gamma-D-Glu-L-Lys-D-Ala-D-Ala)](n+1)-di-trans,octa-cis-undecaprenyl diphosphate + di-trans,octa-cis-undecaprenyl diphosphate + H(+)</text>
        <dbReference type="Rhea" id="RHEA:23708"/>
        <dbReference type="Rhea" id="RHEA-COMP:9602"/>
        <dbReference type="Rhea" id="RHEA-COMP:9603"/>
        <dbReference type="ChEBI" id="CHEBI:15378"/>
        <dbReference type="ChEBI" id="CHEBI:58405"/>
        <dbReference type="ChEBI" id="CHEBI:60033"/>
        <dbReference type="ChEBI" id="CHEBI:78435"/>
        <dbReference type="EC" id="2.4.99.28"/>
    </reaction>
</comment>
<reference evidence="22 23" key="1">
    <citation type="submission" date="2020-08" db="EMBL/GenBank/DDBJ databases">
        <title>Genomic Encyclopedia of Type Strains, Phase IV (KMG-IV): sequencing the most valuable type-strain genomes for metagenomic binning, comparative biology and taxonomic classification.</title>
        <authorList>
            <person name="Goeker M."/>
        </authorList>
    </citation>
    <scope>NUCLEOTIDE SEQUENCE [LARGE SCALE GENOMIC DNA]</scope>
    <source>
        <strain evidence="22 23">DSM 103733</strain>
    </source>
</reference>
<evidence type="ECO:0000256" key="5">
    <source>
        <dbReference type="ARBA" id="ARBA00022475"/>
    </source>
</evidence>
<evidence type="ECO:0000313" key="22">
    <source>
        <dbReference type="EMBL" id="MBB6145373.1"/>
    </source>
</evidence>
<sequence>MQSLFTRKVLLVAGAAVAFCFLVFASIFGFFYFKYQHIVDDRLEKPLFANTAKIYAAPTELRPGQKYTVRFIAQQLRDAGYSIDGEGKASSLGTYSAGAESITIHPGPQSFHAPDAATVTFDKGAISQITGTNGQQLEAYELEPLLVTDLSDQSRTKRRLVTYDELPKTVVQAVTSIEDRRFFEHGGVDYYSIVGWTWHDLRGDRRYSGGASTLTMQLAKMFFLTPERTFKRKFLQIVITFQLEHRFSKQKIFEIYANQVPLGQRGSFSINGFGEAAQAYFGKDVRQLNLPECALLAGLIQSPSRLNPYRHVERATIRRNVVLDAMVETGSITKEQAEEAKATPVKLAPGAVDAGEAPYFVDLVREQLAQRLGDSDYNQEGLRIYTSLDPDLQRAATEAVAEQMKNVDVQVERLHARRVKAGDDTPIVYPQVSLIALNPHTGEVLALVGGRDYGASQFNHAVSHRPTGSIFKPFVYAAAFNTSLAGAQLTNSDGASATFTPVTILNDEQTTFTFAGNQTYSPKDFEGKYFGQVTAREALERSLNNATISLAEMVGYNNVASLAREAGITSARGTPAMAIGAYDATPLQMAGAYTVFANNGVKIDPWMVSSVRSPNGDPISDYTPATKPVLDPRAAFLTTALMEDVINHGTAEVVRAAGFRAPAAGKTGTSHDAWFAGFTSNLICIVWVGNDDYTDIKIEGAHAAAPIWAAFMKKAVELPQYSDTKDFVPPEGLVQVKLDKATNLLADASCTEDYTATFLEGTQPTDTCDHASGDQRNIFQRIFGLGEKPANPGPVPGGAAASAPTSQPPAAATPATPQQPAQSVLQQEYQKEKKRGFFSRIFGGKKDKQDPDETQQPQPQAQPQ</sequence>
<evidence type="ECO:0000259" key="20">
    <source>
        <dbReference type="Pfam" id="PF00905"/>
    </source>
</evidence>
<keyword evidence="12" id="KW-0573">Peptidoglycan synthesis</keyword>
<comment type="caution">
    <text evidence="22">The sequence shown here is derived from an EMBL/GenBank/DDBJ whole genome shotgun (WGS) entry which is preliminary data.</text>
</comment>
<dbReference type="RefSeq" id="WP_156186147.1">
    <property type="nucleotide sequence ID" value="NZ_JACHEK010000006.1"/>
</dbReference>
<dbReference type="GO" id="GO:0030288">
    <property type="term" value="C:outer membrane-bounded periplasmic space"/>
    <property type="evidence" value="ECO:0007669"/>
    <property type="project" value="TreeGrafter"/>
</dbReference>
<accession>A0A841JVF9</accession>
<evidence type="ECO:0000256" key="8">
    <source>
        <dbReference type="ARBA" id="ARBA00022676"/>
    </source>
</evidence>
<feature type="transmembrane region" description="Helical" evidence="19">
    <location>
        <begin position="9"/>
        <end position="33"/>
    </location>
</feature>
<dbReference type="AlphaFoldDB" id="A0A841JVF9"/>
<feature type="region of interest" description="Disordered" evidence="18">
    <location>
        <begin position="785"/>
        <end position="864"/>
    </location>
</feature>
<feature type="compositionally biased region" description="Low complexity" evidence="18">
    <location>
        <begin position="797"/>
        <end position="823"/>
    </location>
</feature>
<dbReference type="SUPFAM" id="SSF56601">
    <property type="entry name" value="beta-lactamase/transpeptidase-like"/>
    <property type="match status" value="1"/>
</dbReference>
<dbReference type="GO" id="GO:0009252">
    <property type="term" value="P:peptidoglycan biosynthetic process"/>
    <property type="evidence" value="ECO:0007669"/>
    <property type="project" value="UniProtKB-KW"/>
</dbReference>
<dbReference type="InterPro" id="IPR023346">
    <property type="entry name" value="Lysozyme-like_dom_sf"/>
</dbReference>
<dbReference type="PANTHER" id="PTHR32282:SF11">
    <property type="entry name" value="PENICILLIN-BINDING PROTEIN 1B"/>
    <property type="match status" value="1"/>
</dbReference>
<dbReference type="InterPro" id="IPR001460">
    <property type="entry name" value="PCN-bd_Tpept"/>
</dbReference>
<evidence type="ECO:0000256" key="1">
    <source>
        <dbReference type="ARBA" id="ARBA00004236"/>
    </source>
</evidence>
<dbReference type="Gene3D" id="3.40.710.10">
    <property type="entry name" value="DD-peptidase/beta-lactamase superfamily"/>
    <property type="match status" value="1"/>
</dbReference>
<keyword evidence="13 19" id="KW-0472">Membrane</keyword>
<dbReference type="Proteomes" id="UP000538666">
    <property type="component" value="Unassembled WGS sequence"/>
</dbReference>
<evidence type="ECO:0000256" key="13">
    <source>
        <dbReference type="ARBA" id="ARBA00023136"/>
    </source>
</evidence>
<evidence type="ECO:0000256" key="10">
    <source>
        <dbReference type="ARBA" id="ARBA00022801"/>
    </source>
</evidence>
<dbReference type="Pfam" id="PF00912">
    <property type="entry name" value="Transgly"/>
    <property type="match status" value="1"/>
</dbReference>
<keyword evidence="9 22" id="KW-0808">Transferase</keyword>
<evidence type="ECO:0000256" key="11">
    <source>
        <dbReference type="ARBA" id="ARBA00022960"/>
    </source>
</evidence>
<dbReference type="GO" id="GO:0008658">
    <property type="term" value="F:penicillin binding"/>
    <property type="evidence" value="ECO:0007669"/>
    <property type="project" value="InterPro"/>
</dbReference>
<dbReference type="NCBIfam" id="TIGR02074">
    <property type="entry name" value="PBP_1a_fam"/>
    <property type="match status" value="1"/>
</dbReference>
<feature type="domain" description="Penicillin-binding protein transpeptidase" evidence="20">
    <location>
        <begin position="433"/>
        <end position="712"/>
    </location>
</feature>
<dbReference type="InterPro" id="IPR036950">
    <property type="entry name" value="PBP_transglycosylase"/>
</dbReference>
<keyword evidence="11" id="KW-0133">Cell shape</keyword>
<keyword evidence="14" id="KW-0511">Multifunctional enzyme</keyword>
<keyword evidence="19" id="KW-1133">Transmembrane helix</keyword>
<evidence type="ECO:0000256" key="15">
    <source>
        <dbReference type="ARBA" id="ARBA00023316"/>
    </source>
</evidence>
<keyword evidence="8 22" id="KW-0328">Glycosyltransferase</keyword>
<evidence type="ECO:0000256" key="16">
    <source>
        <dbReference type="ARBA" id="ARBA00034000"/>
    </source>
</evidence>
<dbReference type="OrthoDB" id="9766909at2"/>
<dbReference type="GO" id="GO:0006508">
    <property type="term" value="P:proteolysis"/>
    <property type="evidence" value="ECO:0007669"/>
    <property type="project" value="UniProtKB-KW"/>
</dbReference>
<keyword evidence="19" id="KW-0812">Transmembrane</keyword>
<dbReference type="EC" id="3.4.-.-" evidence="22"/>
<keyword evidence="23" id="KW-1185">Reference proteome</keyword>
<organism evidence="22 23">
    <name type="scientific">Silvibacterium bohemicum</name>
    <dbReference type="NCBI Taxonomy" id="1577686"/>
    <lineage>
        <taxon>Bacteria</taxon>
        <taxon>Pseudomonadati</taxon>
        <taxon>Acidobacteriota</taxon>
        <taxon>Terriglobia</taxon>
        <taxon>Terriglobales</taxon>
        <taxon>Acidobacteriaceae</taxon>
        <taxon>Silvibacterium</taxon>
    </lineage>
</organism>
<dbReference type="SUPFAM" id="SSF53955">
    <property type="entry name" value="Lysozyme-like"/>
    <property type="match status" value="1"/>
</dbReference>
<dbReference type="GO" id="GO:0008955">
    <property type="term" value="F:peptidoglycan glycosyltransferase activity"/>
    <property type="evidence" value="ECO:0007669"/>
    <property type="project" value="UniProtKB-EC"/>
</dbReference>
<keyword evidence="7" id="KW-0645">Protease</keyword>
<evidence type="ECO:0000313" key="23">
    <source>
        <dbReference type="Proteomes" id="UP000538666"/>
    </source>
</evidence>
<comment type="subcellular location">
    <subcellularLocation>
        <location evidence="1">Cell membrane</location>
    </subcellularLocation>
</comment>
<feature type="compositionally biased region" description="Low complexity" evidence="18">
    <location>
        <begin position="854"/>
        <end position="864"/>
    </location>
</feature>
<evidence type="ECO:0000256" key="12">
    <source>
        <dbReference type="ARBA" id="ARBA00022984"/>
    </source>
</evidence>
<dbReference type="EMBL" id="JACHEK010000006">
    <property type="protein sequence ID" value="MBB6145373.1"/>
    <property type="molecule type" value="Genomic_DNA"/>
</dbReference>
<feature type="domain" description="Glycosyl transferase family 51" evidence="21">
    <location>
        <begin position="154"/>
        <end position="326"/>
    </location>
</feature>
<evidence type="ECO:0000256" key="18">
    <source>
        <dbReference type="SAM" id="MobiDB-lite"/>
    </source>
</evidence>
<evidence type="ECO:0000256" key="17">
    <source>
        <dbReference type="ARBA" id="ARBA00049902"/>
    </source>
</evidence>
<keyword evidence="10 22" id="KW-0378">Hydrolase</keyword>
<dbReference type="PANTHER" id="PTHR32282">
    <property type="entry name" value="BINDING PROTEIN TRANSPEPTIDASE, PUTATIVE-RELATED"/>
    <property type="match status" value="1"/>
</dbReference>
<evidence type="ECO:0000256" key="9">
    <source>
        <dbReference type="ARBA" id="ARBA00022679"/>
    </source>
</evidence>
<dbReference type="Gene3D" id="3.30.2060.10">
    <property type="entry name" value="Penicillin-binding protein 1b domain"/>
    <property type="match status" value="1"/>
</dbReference>
<keyword evidence="5" id="KW-1003">Cell membrane</keyword>
<dbReference type="GO" id="GO:0005886">
    <property type="term" value="C:plasma membrane"/>
    <property type="evidence" value="ECO:0007669"/>
    <property type="project" value="UniProtKB-SubCell"/>
</dbReference>
<evidence type="ECO:0000256" key="6">
    <source>
        <dbReference type="ARBA" id="ARBA00022645"/>
    </source>
</evidence>
<keyword evidence="15" id="KW-0961">Cell wall biogenesis/degradation</keyword>
<dbReference type="InterPro" id="IPR050396">
    <property type="entry name" value="Glycosyltr_51/Transpeptidase"/>
</dbReference>
<proteinExistence type="inferred from homology"/>
<dbReference type="EC" id="2.4.1.129" evidence="22"/>